<dbReference type="GO" id="GO:0003677">
    <property type="term" value="F:DNA binding"/>
    <property type="evidence" value="ECO:0007669"/>
    <property type="project" value="UniProtKB-KW"/>
</dbReference>
<dbReference type="InterPro" id="IPR000792">
    <property type="entry name" value="Tscrpt_reg_LuxR_C"/>
</dbReference>
<protein>
    <submittedName>
        <fullName evidence="7">FixJ family two-component response regulator</fullName>
    </submittedName>
</protein>
<dbReference type="Pfam" id="PF00196">
    <property type="entry name" value="GerE"/>
    <property type="match status" value="1"/>
</dbReference>
<gene>
    <name evidence="7" type="ORF">HDF10_003100</name>
</gene>
<dbReference type="InterPro" id="IPR001789">
    <property type="entry name" value="Sig_transdc_resp-reg_receiver"/>
</dbReference>
<feature type="domain" description="HTH luxR-type" evidence="5">
    <location>
        <begin position="136"/>
        <end position="201"/>
    </location>
</feature>
<comment type="caution">
    <text evidence="7">The sequence shown here is derived from an EMBL/GenBank/DDBJ whole genome shotgun (WGS) entry which is preliminary data.</text>
</comment>
<dbReference type="EMBL" id="JACHDZ010000005">
    <property type="protein sequence ID" value="MBB5345109.1"/>
    <property type="molecule type" value="Genomic_DNA"/>
</dbReference>
<evidence type="ECO:0000256" key="3">
    <source>
        <dbReference type="ARBA" id="ARBA00023163"/>
    </source>
</evidence>
<evidence type="ECO:0000259" key="6">
    <source>
        <dbReference type="PROSITE" id="PS50110"/>
    </source>
</evidence>
<dbReference type="Gene3D" id="1.10.10.10">
    <property type="entry name" value="Winged helix-like DNA-binding domain superfamily/Winged helix DNA-binding domain"/>
    <property type="match status" value="1"/>
</dbReference>
<dbReference type="InterPro" id="IPR016032">
    <property type="entry name" value="Sig_transdc_resp-reg_C-effctor"/>
</dbReference>
<organism evidence="7 8">
    <name type="scientific">Tunturiibacter lichenicola</name>
    <dbReference type="NCBI Taxonomy" id="2051959"/>
    <lineage>
        <taxon>Bacteria</taxon>
        <taxon>Pseudomonadati</taxon>
        <taxon>Acidobacteriota</taxon>
        <taxon>Terriglobia</taxon>
        <taxon>Terriglobales</taxon>
        <taxon>Acidobacteriaceae</taxon>
        <taxon>Tunturiibacter</taxon>
    </lineage>
</organism>
<evidence type="ECO:0000313" key="7">
    <source>
        <dbReference type="EMBL" id="MBB5345109.1"/>
    </source>
</evidence>
<dbReference type="AlphaFoldDB" id="A0A7W8N4D5"/>
<feature type="domain" description="Response regulatory" evidence="6">
    <location>
        <begin position="7"/>
        <end position="120"/>
    </location>
</feature>
<keyword evidence="3" id="KW-0804">Transcription</keyword>
<evidence type="ECO:0000313" key="8">
    <source>
        <dbReference type="Proteomes" id="UP000569092"/>
    </source>
</evidence>
<dbReference type="SUPFAM" id="SSF46894">
    <property type="entry name" value="C-terminal effector domain of the bipartite response regulators"/>
    <property type="match status" value="1"/>
</dbReference>
<dbReference type="PRINTS" id="PR00038">
    <property type="entry name" value="HTHLUXR"/>
</dbReference>
<dbReference type="SMART" id="SM00448">
    <property type="entry name" value="REC"/>
    <property type="match status" value="1"/>
</dbReference>
<evidence type="ECO:0000256" key="1">
    <source>
        <dbReference type="ARBA" id="ARBA00023015"/>
    </source>
</evidence>
<dbReference type="GO" id="GO:0000160">
    <property type="term" value="P:phosphorelay signal transduction system"/>
    <property type="evidence" value="ECO:0007669"/>
    <property type="project" value="InterPro"/>
</dbReference>
<evidence type="ECO:0000259" key="5">
    <source>
        <dbReference type="PROSITE" id="PS50043"/>
    </source>
</evidence>
<comment type="caution">
    <text evidence="4">Lacks conserved residue(s) required for the propagation of feature annotation.</text>
</comment>
<dbReference type="SMART" id="SM00421">
    <property type="entry name" value="HTH_LUXR"/>
    <property type="match status" value="1"/>
</dbReference>
<dbReference type="Proteomes" id="UP000569092">
    <property type="component" value="Unassembled WGS sequence"/>
</dbReference>
<sequence>MNRIGEMIYLVEDAPQLREALSGFLAAMEFEVLCFGSAAEYLAYVRSDVSACLILEMGLKDMHGLELQRRLAGELCPPIIFISEHGSVISIVSAMKAGAVECLTKPVDYEALLMAIEAALAQDRRVRQKQADKAKLRERLRSLTPRQREVFSLVVGGLLNKQAAAILDISEVTLQIHRSQIMRKMAADSFAELVRMAVKLHIPYWRAASTGECLPSFKDLLNR</sequence>
<reference evidence="7 8" key="1">
    <citation type="submission" date="2020-08" db="EMBL/GenBank/DDBJ databases">
        <title>Genomic Encyclopedia of Type Strains, Phase IV (KMG-V): Genome sequencing to study the core and pangenomes of soil and plant-associated prokaryotes.</title>
        <authorList>
            <person name="Whitman W."/>
        </authorList>
    </citation>
    <scope>NUCLEOTIDE SEQUENCE [LARGE SCALE GENOMIC DNA]</scope>
    <source>
        <strain evidence="7 8">M8US30</strain>
    </source>
</reference>
<dbReference type="GO" id="GO:0006355">
    <property type="term" value="P:regulation of DNA-templated transcription"/>
    <property type="evidence" value="ECO:0007669"/>
    <property type="project" value="InterPro"/>
</dbReference>
<proteinExistence type="predicted"/>
<keyword evidence="2" id="KW-0238">DNA-binding</keyword>
<accession>A0A7W8N4D5</accession>
<dbReference type="CDD" id="cd06170">
    <property type="entry name" value="LuxR_C_like"/>
    <property type="match status" value="1"/>
</dbReference>
<name>A0A7W8N4D5_9BACT</name>
<dbReference type="SUPFAM" id="SSF52172">
    <property type="entry name" value="CheY-like"/>
    <property type="match status" value="1"/>
</dbReference>
<dbReference type="PANTHER" id="PTHR44688:SF16">
    <property type="entry name" value="DNA-BINDING TRANSCRIPTIONAL ACTIVATOR DEVR_DOSR"/>
    <property type="match status" value="1"/>
</dbReference>
<evidence type="ECO:0000256" key="2">
    <source>
        <dbReference type="ARBA" id="ARBA00023125"/>
    </source>
</evidence>
<evidence type="ECO:0000256" key="4">
    <source>
        <dbReference type="PROSITE-ProRule" id="PRU00169"/>
    </source>
</evidence>
<keyword evidence="1" id="KW-0805">Transcription regulation</keyword>
<dbReference type="Pfam" id="PF00072">
    <property type="entry name" value="Response_reg"/>
    <property type="match status" value="1"/>
</dbReference>
<dbReference type="PANTHER" id="PTHR44688">
    <property type="entry name" value="DNA-BINDING TRANSCRIPTIONAL ACTIVATOR DEVR_DOSR"/>
    <property type="match status" value="1"/>
</dbReference>
<dbReference type="PROSITE" id="PS50110">
    <property type="entry name" value="RESPONSE_REGULATORY"/>
    <property type="match status" value="1"/>
</dbReference>
<dbReference type="InterPro" id="IPR011006">
    <property type="entry name" value="CheY-like_superfamily"/>
</dbReference>
<dbReference type="Gene3D" id="3.40.50.2300">
    <property type="match status" value="1"/>
</dbReference>
<dbReference type="PROSITE" id="PS50043">
    <property type="entry name" value="HTH_LUXR_2"/>
    <property type="match status" value="1"/>
</dbReference>
<dbReference type="InterPro" id="IPR036388">
    <property type="entry name" value="WH-like_DNA-bd_sf"/>
</dbReference>